<sequence>MFIFAHLFATLERERERDVQFSHTPPLQSFMLLLLLFPEREIFCSFLSKFMSSISVWVNGAFPSEKSWFSFAKTEPKANPQTVHSASRSPSMPAYEARTHENRCQVESCRAVSCYLVPCLYKHRRLCEFMCDLSIIFDRRWVGWQLSRVVFLLEGEATVLSLVR</sequence>
<dbReference type="EMBL" id="JANAVB010010400">
    <property type="protein sequence ID" value="KAJ6838906.1"/>
    <property type="molecule type" value="Genomic_DNA"/>
</dbReference>
<name>A0AAX6HD25_IRIPA</name>
<organism evidence="1 2">
    <name type="scientific">Iris pallida</name>
    <name type="common">Sweet iris</name>
    <dbReference type="NCBI Taxonomy" id="29817"/>
    <lineage>
        <taxon>Eukaryota</taxon>
        <taxon>Viridiplantae</taxon>
        <taxon>Streptophyta</taxon>
        <taxon>Embryophyta</taxon>
        <taxon>Tracheophyta</taxon>
        <taxon>Spermatophyta</taxon>
        <taxon>Magnoliopsida</taxon>
        <taxon>Liliopsida</taxon>
        <taxon>Asparagales</taxon>
        <taxon>Iridaceae</taxon>
        <taxon>Iridoideae</taxon>
        <taxon>Irideae</taxon>
        <taxon>Iris</taxon>
    </lineage>
</organism>
<reference evidence="1" key="1">
    <citation type="journal article" date="2023" name="GigaByte">
        <title>Genome assembly of the bearded iris, Iris pallida Lam.</title>
        <authorList>
            <person name="Bruccoleri R.E."/>
            <person name="Oakeley E.J."/>
            <person name="Faust A.M.E."/>
            <person name="Altorfer M."/>
            <person name="Dessus-Babus S."/>
            <person name="Burckhardt D."/>
            <person name="Oertli M."/>
            <person name="Naumann U."/>
            <person name="Petersen F."/>
            <person name="Wong J."/>
        </authorList>
    </citation>
    <scope>NUCLEOTIDE SEQUENCE</scope>
    <source>
        <strain evidence="1">GSM-AAB239-AS_SAM_17_03QT</strain>
    </source>
</reference>
<reference evidence="1" key="2">
    <citation type="submission" date="2023-04" db="EMBL/GenBank/DDBJ databases">
        <authorList>
            <person name="Bruccoleri R.E."/>
            <person name="Oakeley E.J."/>
            <person name="Faust A.-M."/>
            <person name="Dessus-Babus S."/>
            <person name="Altorfer M."/>
            <person name="Burckhardt D."/>
            <person name="Oertli M."/>
            <person name="Naumann U."/>
            <person name="Petersen F."/>
            <person name="Wong J."/>
        </authorList>
    </citation>
    <scope>NUCLEOTIDE SEQUENCE</scope>
    <source>
        <strain evidence="1">GSM-AAB239-AS_SAM_17_03QT</strain>
        <tissue evidence="1">Leaf</tissue>
    </source>
</reference>
<protein>
    <submittedName>
        <fullName evidence="1">Uncharacterized protein</fullName>
    </submittedName>
</protein>
<evidence type="ECO:0000313" key="1">
    <source>
        <dbReference type="EMBL" id="KAJ6838906.1"/>
    </source>
</evidence>
<keyword evidence="2" id="KW-1185">Reference proteome</keyword>
<gene>
    <name evidence="1" type="ORF">M6B38_317625</name>
</gene>
<accession>A0AAX6HD25</accession>
<proteinExistence type="predicted"/>
<evidence type="ECO:0000313" key="2">
    <source>
        <dbReference type="Proteomes" id="UP001140949"/>
    </source>
</evidence>
<dbReference type="Proteomes" id="UP001140949">
    <property type="component" value="Unassembled WGS sequence"/>
</dbReference>
<dbReference type="AlphaFoldDB" id="A0AAX6HD25"/>
<comment type="caution">
    <text evidence="1">The sequence shown here is derived from an EMBL/GenBank/DDBJ whole genome shotgun (WGS) entry which is preliminary data.</text>
</comment>